<keyword evidence="3" id="KW-1185">Reference proteome</keyword>
<dbReference type="Proteomes" id="UP000632222">
    <property type="component" value="Unassembled WGS sequence"/>
</dbReference>
<evidence type="ECO:0008006" key="4">
    <source>
        <dbReference type="Google" id="ProtNLM"/>
    </source>
</evidence>
<gene>
    <name evidence="2" type="ORF">GCM10008938_09330</name>
</gene>
<accession>A0ABQ2CVN6</accession>
<reference evidence="3" key="1">
    <citation type="journal article" date="2019" name="Int. J. Syst. Evol. Microbiol.">
        <title>The Global Catalogue of Microorganisms (GCM) 10K type strain sequencing project: providing services to taxonomists for standard genome sequencing and annotation.</title>
        <authorList>
            <consortium name="The Broad Institute Genomics Platform"/>
            <consortium name="The Broad Institute Genome Sequencing Center for Infectious Disease"/>
            <person name="Wu L."/>
            <person name="Ma J."/>
        </authorList>
    </citation>
    <scope>NUCLEOTIDE SEQUENCE [LARGE SCALE GENOMIC DNA]</scope>
    <source>
        <strain evidence="3">JCM 14370</strain>
    </source>
</reference>
<feature type="region of interest" description="Disordered" evidence="1">
    <location>
        <begin position="1"/>
        <end position="26"/>
    </location>
</feature>
<name>A0ABQ2CVN6_9DEIO</name>
<proteinExistence type="predicted"/>
<evidence type="ECO:0000256" key="1">
    <source>
        <dbReference type="SAM" id="MobiDB-lite"/>
    </source>
</evidence>
<evidence type="ECO:0000313" key="3">
    <source>
        <dbReference type="Proteomes" id="UP000632222"/>
    </source>
</evidence>
<dbReference type="EMBL" id="BMOD01000002">
    <property type="protein sequence ID" value="GGJ25418.1"/>
    <property type="molecule type" value="Genomic_DNA"/>
</dbReference>
<protein>
    <recommendedName>
        <fullName evidence="4">Transposase</fullName>
    </recommendedName>
</protein>
<organism evidence="2 3">
    <name type="scientific">Deinococcus roseus</name>
    <dbReference type="NCBI Taxonomy" id="392414"/>
    <lineage>
        <taxon>Bacteria</taxon>
        <taxon>Thermotogati</taxon>
        <taxon>Deinococcota</taxon>
        <taxon>Deinococci</taxon>
        <taxon>Deinococcales</taxon>
        <taxon>Deinococcaceae</taxon>
        <taxon>Deinococcus</taxon>
    </lineage>
</organism>
<evidence type="ECO:0000313" key="2">
    <source>
        <dbReference type="EMBL" id="GGJ25418.1"/>
    </source>
</evidence>
<sequence length="70" mass="7979">MKAMPDAQQSPFVKGDSSKRSEEQGDLTLSSLRQAILLQKKKPSCTRKAFQNTLMDFTWQTPQLWIPGPR</sequence>
<comment type="caution">
    <text evidence="2">The sequence shown here is derived from an EMBL/GenBank/DDBJ whole genome shotgun (WGS) entry which is preliminary data.</text>
</comment>